<dbReference type="Proteomes" id="UP000234778">
    <property type="component" value="Unassembled WGS sequence"/>
</dbReference>
<organism evidence="2 3">
    <name type="scientific">Actinomyces urogenitalis</name>
    <dbReference type="NCBI Taxonomy" id="103621"/>
    <lineage>
        <taxon>Bacteria</taxon>
        <taxon>Bacillati</taxon>
        <taxon>Actinomycetota</taxon>
        <taxon>Actinomycetes</taxon>
        <taxon>Actinomycetales</taxon>
        <taxon>Actinomycetaceae</taxon>
        <taxon>Actinomyces</taxon>
    </lineage>
</organism>
<dbReference type="AlphaFoldDB" id="A0A2I1KU76"/>
<dbReference type="Gene3D" id="3.40.50.300">
    <property type="entry name" value="P-loop containing nucleotide triphosphate hydrolases"/>
    <property type="match status" value="1"/>
</dbReference>
<dbReference type="Pfam" id="PF01656">
    <property type="entry name" value="CbiA"/>
    <property type="match status" value="1"/>
</dbReference>
<comment type="caution">
    <text evidence="2">The sequence shown here is derived from an EMBL/GenBank/DDBJ whole genome shotgun (WGS) entry which is preliminary data.</text>
</comment>
<accession>A0A2I1KU76</accession>
<dbReference type="InterPro" id="IPR027417">
    <property type="entry name" value="P-loop_NTPase"/>
</dbReference>
<evidence type="ECO:0000259" key="1">
    <source>
        <dbReference type="Pfam" id="PF01656"/>
    </source>
</evidence>
<dbReference type="GeneID" id="81707958"/>
<evidence type="ECO:0000313" key="3">
    <source>
        <dbReference type="Proteomes" id="UP000234778"/>
    </source>
</evidence>
<dbReference type="GO" id="GO:0005524">
    <property type="term" value="F:ATP binding"/>
    <property type="evidence" value="ECO:0007669"/>
    <property type="project" value="TreeGrafter"/>
</dbReference>
<dbReference type="PANTHER" id="PTHR43384:SF13">
    <property type="entry name" value="SLR0110 PROTEIN"/>
    <property type="match status" value="1"/>
</dbReference>
<gene>
    <name evidence="2" type="ORF">CYJ26_03280</name>
</gene>
<name>A0A2I1KU76_9ACTO</name>
<dbReference type="GO" id="GO:0051782">
    <property type="term" value="P:negative regulation of cell division"/>
    <property type="evidence" value="ECO:0007669"/>
    <property type="project" value="TreeGrafter"/>
</dbReference>
<protein>
    <recommendedName>
        <fullName evidence="1">CobQ/CobB/MinD/ParA nucleotide binding domain-containing protein</fullName>
    </recommendedName>
</protein>
<feature type="domain" description="CobQ/CobB/MinD/ParA nucleotide binding" evidence="1">
    <location>
        <begin position="153"/>
        <end position="385"/>
    </location>
</feature>
<dbReference type="GO" id="GO:0016887">
    <property type="term" value="F:ATP hydrolysis activity"/>
    <property type="evidence" value="ECO:0007669"/>
    <property type="project" value="TreeGrafter"/>
</dbReference>
<dbReference type="SUPFAM" id="SSF52540">
    <property type="entry name" value="P-loop containing nucleoside triphosphate hydrolases"/>
    <property type="match status" value="1"/>
</dbReference>
<reference evidence="2 3" key="1">
    <citation type="submission" date="2017-12" db="EMBL/GenBank/DDBJ databases">
        <title>Phylogenetic diversity of female urinary microbiome.</title>
        <authorList>
            <person name="Thomas-White K."/>
            <person name="Wolfe A.J."/>
        </authorList>
    </citation>
    <scope>NUCLEOTIDE SEQUENCE [LARGE SCALE GENOMIC DNA]</scope>
    <source>
        <strain evidence="2 3">UMB0319</strain>
    </source>
</reference>
<evidence type="ECO:0000313" key="2">
    <source>
        <dbReference type="EMBL" id="PKY99164.1"/>
    </source>
</evidence>
<dbReference type="InterPro" id="IPR050625">
    <property type="entry name" value="ParA/MinD_ATPase"/>
</dbReference>
<dbReference type="EMBL" id="PKHA01000002">
    <property type="protein sequence ID" value="PKY99164.1"/>
    <property type="molecule type" value="Genomic_DNA"/>
</dbReference>
<dbReference type="GO" id="GO:0009898">
    <property type="term" value="C:cytoplasmic side of plasma membrane"/>
    <property type="evidence" value="ECO:0007669"/>
    <property type="project" value="TreeGrafter"/>
</dbReference>
<sequence>MSSIPWHRSHRAACLVPTAVALAVADGHPALARALDRCGTGLRVARQCASVTELLSVSITRQVHLAVLDTALAELDRTVPERLRRAGVGGVLLVGPGEGDWGQPGWTVLPRGCPEAAVVRELQEVARAERGRDGVGKVGGGGSGVGAAGALVAVWGPHGAPGRTTVAAALAHALAQRGGSILVDADVQAPSLNQVLGLGEQPASVATAARLASRSTLDQEALAALLVPVGPGERVLGGVGRAGRWRELPPVAMEHVWELSRHLAAWTVVDVAGGEVEEEVDSYTLEPGRGALVASLLRQADVIVVVGQADAVGMRRLTQLLTGLRQMEAVRGRLQVVVNRVRTASAGPDPARAVRRVLADRVGSEELVLLPEGPQVDRALRHGRSVLEDDADSPLGLALTGLVNHLAPAACDPAPACPGRGPCRSRAVLAWLTWRTRSLT</sequence>
<dbReference type="GO" id="GO:0005829">
    <property type="term" value="C:cytosol"/>
    <property type="evidence" value="ECO:0007669"/>
    <property type="project" value="TreeGrafter"/>
</dbReference>
<dbReference type="PANTHER" id="PTHR43384">
    <property type="entry name" value="SEPTUM SITE-DETERMINING PROTEIN MIND HOMOLOG, CHLOROPLASTIC-RELATED"/>
    <property type="match status" value="1"/>
</dbReference>
<dbReference type="InterPro" id="IPR002586">
    <property type="entry name" value="CobQ/CobB/MinD/ParA_Nub-bd_dom"/>
</dbReference>
<dbReference type="RefSeq" id="WP_101637940.1">
    <property type="nucleotide sequence ID" value="NZ_JAWHHX010000004.1"/>
</dbReference>
<proteinExistence type="predicted"/>